<dbReference type="SUPFAM" id="SSF160443">
    <property type="entry name" value="SMR domain-like"/>
    <property type="match status" value="1"/>
</dbReference>
<dbReference type="InterPro" id="IPR005747">
    <property type="entry name" value="MutS2"/>
</dbReference>
<dbReference type="Gene3D" id="3.30.1370.110">
    <property type="match status" value="1"/>
</dbReference>
<keyword evidence="7" id="KW-0540">Nuclease</keyword>
<keyword evidence="3 7" id="KW-0378">Hydrolase</keyword>
<dbReference type="EMBL" id="CP019699">
    <property type="protein sequence ID" value="AQS54918.1"/>
    <property type="molecule type" value="Genomic_DNA"/>
</dbReference>
<dbReference type="GO" id="GO:0030983">
    <property type="term" value="F:mismatched DNA binding"/>
    <property type="evidence" value="ECO:0007669"/>
    <property type="project" value="InterPro"/>
</dbReference>
<comment type="subunit">
    <text evidence="7">Homodimer. Binds to stalled ribosomes, contacting rRNA.</text>
</comment>
<dbReference type="InterPro" id="IPR002625">
    <property type="entry name" value="Smr_dom"/>
</dbReference>
<evidence type="ECO:0000256" key="4">
    <source>
        <dbReference type="ARBA" id="ARBA00022840"/>
    </source>
</evidence>
<feature type="compositionally biased region" description="Basic and acidic residues" evidence="9">
    <location>
        <begin position="622"/>
        <end position="632"/>
    </location>
</feature>
<comment type="similarity">
    <text evidence="7">Belongs to the DNA mismatch repair MutS family. MutS2 subfamily.</text>
</comment>
<sequence length="791" mass="88223">MDTRDLDALEYQKVIEQIQPFASSRLGREKVRQLLPVHALAEVEEWLAATEEGVEVLRLKDSVPLGGIRDIRPLLKRASIGSVLTPSELLDIAGTISSGRRLKRFLLDVVEKENATLPIITRLAGQITNLKHVEEDIERVIDDHGEIVDHASERLRTIRSAIRQTERDIRDKLEQMLRSTRYKEMLQEAIVTLRGERYVVPVKQEYRSQFGGTVHDQSASGATLFIEPDAVVSLNHRLREWRLQEEREVERLLKELTAKVAEVHDELQGNVTALGELDFIFAKAAYARHVNATRPRVNVDGVVRLKRARHPLIPDENVVPIDVDLGDQYTALVVTGPNTGGKTVTLKTIGLLTLMAMSGLFIPVEEESEVAVFDNVFADIGDEQSIEQNLSTFSGHMTNIVRILTHLSPNSLVLLDELGAGTDPTEGAALAIALLDDIQRRGCRVVATTHYSELKAYAYNRENVMNASVEFDVETLSPTYRLRVGVPGKSNAFAIAERLGLPRHIIKTAQEQLGADDNSVENMIAALEFNRKKAEGEREAAAALRREAEALKASVERAQRELERERERLRMQAEMEAREIVKKAKREADAVIGELRQLKSTPQNVKDHQLIEVKKRLDAQEPEVSRPWKRAEGTGGKRVKHSQLKPGDEVYVRSLNQKGHVADVLSRDDVQVQLGLMKVTVPIHDVELVQTPGEKEAAPMTSVTRAAEDVRPELDLRGSTVEEAIIETDKYLDDAVLNGLQRVSIIHGKGTGALRTGIHNYLKSHRHVKQFRLGRQGEGGSGVTVVELGES</sequence>
<organism evidence="11 12">
    <name type="scientific">Novibacillus thermophilus</name>
    <dbReference type="NCBI Taxonomy" id="1471761"/>
    <lineage>
        <taxon>Bacteria</taxon>
        <taxon>Bacillati</taxon>
        <taxon>Bacillota</taxon>
        <taxon>Bacilli</taxon>
        <taxon>Bacillales</taxon>
        <taxon>Thermoactinomycetaceae</taxon>
        <taxon>Novibacillus</taxon>
    </lineage>
</organism>
<keyword evidence="7 11" id="KW-0255">Endonuclease</keyword>
<dbReference type="Gene3D" id="1.10.1420.10">
    <property type="match status" value="2"/>
</dbReference>
<dbReference type="GO" id="GO:0072344">
    <property type="term" value="P:rescue of stalled ribosome"/>
    <property type="evidence" value="ECO:0007669"/>
    <property type="project" value="UniProtKB-UniRule"/>
</dbReference>
<dbReference type="GO" id="GO:0006298">
    <property type="term" value="P:mismatch repair"/>
    <property type="evidence" value="ECO:0007669"/>
    <property type="project" value="InterPro"/>
</dbReference>
<dbReference type="EC" id="3.6.4.-" evidence="7"/>
<proteinExistence type="inferred from homology"/>
<dbReference type="KEGG" id="ntr:B0W44_03155"/>
<dbReference type="PROSITE" id="PS50828">
    <property type="entry name" value="SMR"/>
    <property type="match status" value="1"/>
</dbReference>
<dbReference type="PIRSF" id="PIRSF005814">
    <property type="entry name" value="MutS_YshD"/>
    <property type="match status" value="1"/>
</dbReference>
<feature type="coiled-coil region" evidence="8">
    <location>
        <begin position="531"/>
        <end position="601"/>
    </location>
</feature>
<evidence type="ECO:0000256" key="2">
    <source>
        <dbReference type="ARBA" id="ARBA00022741"/>
    </source>
</evidence>
<feature type="region of interest" description="Disordered" evidence="9">
    <location>
        <begin position="622"/>
        <end position="642"/>
    </location>
</feature>
<dbReference type="GO" id="GO:0019843">
    <property type="term" value="F:rRNA binding"/>
    <property type="evidence" value="ECO:0007669"/>
    <property type="project" value="UniProtKB-UniRule"/>
</dbReference>
<dbReference type="PROSITE" id="PS00486">
    <property type="entry name" value="DNA_MISMATCH_REPAIR_2"/>
    <property type="match status" value="1"/>
</dbReference>
<dbReference type="NCBIfam" id="TIGR01069">
    <property type="entry name" value="mutS2"/>
    <property type="match status" value="1"/>
</dbReference>
<dbReference type="SUPFAM" id="SSF48334">
    <property type="entry name" value="DNA repair protein MutS, domain III"/>
    <property type="match status" value="1"/>
</dbReference>
<accession>A0A1U9K4G2</accession>
<dbReference type="GO" id="GO:0140664">
    <property type="term" value="F:ATP-dependent DNA damage sensor activity"/>
    <property type="evidence" value="ECO:0007669"/>
    <property type="project" value="InterPro"/>
</dbReference>
<dbReference type="HAMAP" id="MF_00092">
    <property type="entry name" value="MutS2"/>
    <property type="match status" value="1"/>
</dbReference>
<dbReference type="Proteomes" id="UP000188603">
    <property type="component" value="Chromosome"/>
</dbReference>
<keyword evidence="4 7" id="KW-0067">ATP-binding</keyword>
<evidence type="ECO:0000256" key="6">
    <source>
        <dbReference type="ARBA" id="ARBA00023125"/>
    </source>
</evidence>
<dbReference type="GO" id="GO:0016887">
    <property type="term" value="F:ATP hydrolysis activity"/>
    <property type="evidence" value="ECO:0007669"/>
    <property type="project" value="InterPro"/>
</dbReference>
<dbReference type="GO" id="GO:0005524">
    <property type="term" value="F:ATP binding"/>
    <property type="evidence" value="ECO:0007669"/>
    <property type="project" value="UniProtKB-UniRule"/>
</dbReference>
<comment type="function">
    <text evidence="7">Endonuclease that is involved in the suppression of homologous recombination and thus may have a key role in the control of bacterial genetic diversity.</text>
</comment>
<dbReference type="AlphaFoldDB" id="A0A1U9K4G2"/>
<gene>
    <name evidence="7" type="primary">mutS2</name>
    <name evidence="7" type="synonym">rqcU</name>
    <name evidence="11" type="ORF">B0W44_03155</name>
</gene>
<dbReference type="InterPro" id="IPR036187">
    <property type="entry name" value="DNA_mismatch_repair_MutS_sf"/>
</dbReference>
<dbReference type="EC" id="3.1.-.-" evidence="7"/>
<comment type="function">
    <text evidence="7">Acts as a ribosome collision sensor, splitting the ribosome into its 2 subunits. Detects stalled/collided 70S ribosomes which it binds and splits by an ATP-hydrolysis driven conformational change. Acts upstream of the ribosome quality control system (RQC), a ribosome-associated complex that mediates the extraction of incompletely synthesized nascent chains from stalled ribosomes and their subsequent degradation. Probably generates substrates for RQC.</text>
</comment>
<feature type="binding site" evidence="7">
    <location>
        <begin position="336"/>
        <end position="343"/>
    </location>
    <ligand>
        <name>ATP</name>
        <dbReference type="ChEBI" id="CHEBI:30616"/>
    </ligand>
</feature>
<dbReference type="SMART" id="SM00533">
    <property type="entry name" value="MUTSd"/>
    <property type="match status" value="1"/>
</dbReference>
<keyword evidence="5 7" id="KW-0694">RNA-binding</keyword>
<dbReference type="InterPro" id="IPR027417">
    <property type="entry name" value="P-loop_NTPase"/>
</dbReference>
<dbReference type="OrthoDB" id="9808166at2"/>
<dbReference type="RefSeq" id="WP_077718734.1">
    <property type="nucleotide sequence ID" value="NZ_CP019699.1"/>
</dbReference>
<dbReference type="GO" id="GO:0043023">
    <property type="term" value="F:ribosomal large subunit binding"/>
    <property type="evidence" value="ECO:0007669"/>
    <property type="project" value="UniProtKB-UniRule"/>
</dbReference>
<keyword evidence="6 7" id="KW-0238">DNA-binding</keyword>
<keyword evidence="2 7" id="KW-0547">Nucleotide-binding</keyword>
<dbReference type="PANTHER" id="PTHR48466:SF2">
    <property type="entry name" value="OS10G0509000 PROTEIN"/>
    <property type="match status" value="1"/>
</dbReference>
<evidence type="ECO:0000313" key="11">
    <source>
        <dbReference type="EMBL" id="AQS54918.1"/>
    </source>
</evidence>
<reference evidence="11 12" key="1">
    <citation type="journal article" date="2015" name="Int. J. Syst. Evol. Microbiol.">
        <title>Novibacillus thermophilus gen. nov., sp. nov., a Gram-staining-negative and moderately thermophilic member of the family Thermoactinomycetaceae.</title>
        <authorList>
            <person name="Yang G."/>
            <person name="Chen J."/>
            <person name="Zhou S."/>
        </authorList>
    </citation>
    <scope>NUCLEOTIDE SEQUENCE [LARGE SCALE GENOMIC DNA]</scope>
    <source>
        <strain evidence="11 12">SG-1</strain>
    </source>
</reference>
<feature type="domain" description="Smr" evidence="10">
    <location>
        <begin position="714"/>
        <end position="789"/>
    </location>
</feature>
<evidence type="ECO:0000256" key="1">
    <source>
        <dbReference type="ARBA" id="ARBA00022730"/>
    </source>
</evidence>
<keyword evidence="1 7" id="KW-0699">rRNA-binding</keyword>
<keyword evidence="8" id="KW-0175">Coiled coil</keyword>
<dbReference type="PANTHER" id="PTHR48466">
    <property type="entry name" value="OS10G0509000 PROTEIN-RELATED"/>
    <property type="match status" value="1"/>
</dbReference>
<dbReference type="GO" id="GO:0004519">
    <property type="term" value="F:endonuclease activity"/>
    <property type="evidence" value="ECO:0007669"/>
    <property type="project" value="UniProtKB-UniRule"/>
</dbReference>
<dbReference type="CDD" id="cd03280">
    <property type="entry name" value="ABC_MutS2"/>
    <property type="match status" value="1"/>
</dbReference>
<dbReference type="GO" id="GO:0045910">
    <property type="term" value="P:negative regulation of DNA recombination"/>
    <property type="evidence" value="ECO:0007669"/>
    <property type="project" value="InterPro"/>
</dbReference>
<evidence type="ECO:0000256" key="3">
    <source>
        <dbReference type="ARBA" id="ARBA00022801"/>
    </source>
</evidence>
<dbReference type="InterPro" id="IPR007696">
    <property type="entry name" value="DNA_mismatch_repair_MutS_core"/>
</dbReference>
<evidence type="ECO:0000313" key="12">
    <source>
        <dbReference type="Proteomes" id="UP000188603"/>
    </source>
</evidence>
<dbReference type="InterPro" id="IPR000432">
    <property type="entry name" value="DNA_mismatch_repair_MutS_C"/>
</dbReference>
<keyword evidence="12" id="KW-1185">Reference proteome</keyword>
<dbReference type="SUPFAM" id="SSF52540">
    <property type="entry name" value="P-loop containing nucleoside triphosphate hydrolases"/>
    <property type="match status" value="1"/>
</dbReference>
<feature type="coiled-coil region" evidence="8">
    <location>
        <begin position="148"/>
        <end position="175"/>
    </location>
</feature>
<dbReference type="Pfam" id="PF20297">
    <property type="entry name" value="MSSS"/>
    <property type="match status" value="1"/>
</dbReference>
<evidence type="ECO:0000256" key="5">
    <source>
        <dbReference type="ARBA" id="ARBA00022884"/>
    </source>
</evidence>
<dbReference type="InterPro" id="IPR045076">
    <property type="entry name" value="MutS"/>
</dbReference>
<dbReference type="Gene3D" id="3.40.50.300">
    <property type="entry name" value="P-loop containing nucleotide triphosphate hydrolases"/>
    <property type="match status" value="1"/>
</dbReference>
<dbReference type="InterPro" id="IPR046893">
    <property type="entry name" value="MSSS"/>
</dbReference>
<evidence type="ECO:0000259" key="10">
    <source>
        <dbReference type="PROSITE" id="PS50828"/>
    </source>
</evidence>
<dbReference type="STRING" id="1471761.B0W44_03155"/>
<dbReference type="InterPro" id="IPR036063">
    <property type="entry name" value="Smr_dom_sf"/>
</dbReference>
<dbReference type="SMART" id="SM00534">
    <property type="entry name" value="MUTSac"/>
    <property type="match status" value="1"/>
</dbReference>
<evidence type="ECO:0000256" key="7">
    <source>
        <dbReference type="HAMAP-Rule" id="MF_00092"/>
    </source>
</evidence>
<dbReference type="Pfam" id="PF00488">
    <property type="entry name" value="MutS_V"/>
    <property type="match status" value="1"/>
</dbReference>
<dbReference type="Pfam" id="PF01713">
    <property type="entry name" value="Smr"/>
    <property type="match status" value="1"/>
</dbReference>
<evidence type="ECO:0000256" key="9">
    <source>
        <dbReference type="SAM" id="MobiDB-lite"/>
    </source>
</evidence>
<dbReference type="FunFam" id="3.40.50.300:FF:000830">
    <property type="entry name" value="Endonuclease MutS2"/>
    <property type="match status" value="1"/>
</dbReference>
<protein>
    <recommendedName>
        <fullName evidence="7">Endonuclease MutS2</fullName>
        <ecNumber evidence="7">3.1.-.-</ecNumber>
    </recommendedName>
    <alternativeName>
        <fullName evidence="7">Ribosome-associated protein quality control-upstream factor</fullName>
        <shortName evidence="7">RQC-upstream factor</shortName>
        <shortName evidence="7">RqcU</shortName>
        <ecNumber evidence="7">3.6.4.-</ecNumber>
    </alternativeName>
</protein>
<name>A0A1U9K4G2_9BACL</name>
<evidence type="ECO:0000256" key="8">
    <source>
        <dbReference type="SAM" id="Coils"/>
    </source>
</evidence>
<dbReference type="SMART" id="SM00463">
    <property type="entry name" value="SMR"/>
    <property type="match status" value="1"/>
</dbReference>